<dbReference type="Proteomes" id="UP000533306">
    <property type="component" value="Unassembled WGS sequence"/>
</dbReference>
<keyword evidence="3" id="KW-1185">Reference proteome</keyword>
<proteinExistence type="predicted"/>
<dbReference type="InterPro" id="IPR015168">
    <property type="entry name" value="SsuA/THI5"/>
</dbReference>
<comment type="caution">
    <text evidence="2">The sequence shown here is derived from an EMBL/GenBank/DDBJ whole genome shotgun (WGS) entry which is preliminary data.</text>
</comment>
<dbReference type="EMBL" id="JACHEU010000003">
    <property type="protein sequence ID" value="MBB6013908.1"/>
    <property type="molecule type" value="Genomic_DNA"/>
</dbReference>
<name>A0A7W9VWB1_9HYPH</name>
<dbReference type="Pfam" id="PF09084">
    <property type="entry name" value="NMT1"/>
    <property type="match status" value="1"/>
</dbReference>
<dbReference type="RefSeq" id="WP_183832098.1">
    <property type="nucleotide sequence ID" value="NZ_JACHEU010000003.1"/>
</dbReference>
<dbReference type="AlphaFoldDB" id="A0A7W9VWB1"/>
<dbReference type="InterPro" id="IPR006311">
    <property type="entry name" value="TAT_signal"/>
</dbReference>
<dbReference type="InterPro" id="IPR019546">
    <property type="entry name" value="TAT_signal_bac_arc"/>
</dbReference>
<evidence type="ECO:0000313" key="2">
    <source>
        <dbReference type="EMBL" id="MBB6013908.1"/>
    </source>
</evidence>
<accession>A0A7W9VWB1</accession>
<organism evidence="2 3">
    <name type="scientific">Aquamicrobium lusatiense</name>
    <dbReference type="NCBI Taxonomy" id="89772"/>
    <lineage>
        <taxon>Bacteria</taxon>
        <taxon>Pseudomonadati</taxon>
        <taxon>Pseudomonadota</taxon>
        <taxon>Alphaproteobacteria</taxon>
        <taxon>Hyphomicrobiales</taxon>
        <taxon>Phyllobacteriaceae</taxon>
        <taxon>Aquamicrobium</taxon>
    </lineage>
</organism>
<reference evidence="2 3" key="1">
    <citation type="submission" date="2020-08" db="EMBL/GenBank/DDBJ databases">
        <title>Genomic Encyclopedia of Type Strains, Phase IV (KMG-IV): sequencing the most valuable type-strain genomes for metagenomic binning, comparative biology and taxonomic classification.</title>
        <authorList>
            <person name="Goeker M."/>
        </authorList>
    </citation>
    <scope>NUCLEOTIDE SEQUENCE [LARGE SCALE GENOMIC DNA]</scope>
    <source>
        <strain evidence="2 3">DSM 11099</strain>
    </source>
</reference>
<dbReference type="SUPFAM" id="SSF53850">
    <property type="entry name" value="Periplasmic binding protein-like II"/>
    <property type="match status" value="1"/>
</dbReference>
<dbReference type="PANTHER" id="PTHR30024">
    <property type="entry name" value="ALIPHATIC SULFONATES-BINDING PROTEIN-RELATED"/>
    <property type="match status" value="1"/>
</dbReference>
<feature type="domain" description="SsuA/THI5-like" evidence="1">
    <location>
        <begin position="61"/>
        <end position="272"/>
    </location>
</feature>
<dbReference type="PROSITE" id="PS51318">
    <property type="entry name" value="TAT"/>
    <property type="match status" value="1"/>
</dbReference>
<evidence type="ECO:0000313" key="3">
    <source>
        <dbReference type="Proteomes" id="UP000533306"/>
    </source>
</evidence>
<evidence type="ECO:0000259" key="1">
    <source>
        <dbReference type="Pfam" id="PF09084"/>
    </source>
</evidence>
<protein>
    <submittedName>
        <fullName evidence="2">NitT/TauT family transport system substrate-binding protein</fullName>
    </submittedName>
</protein>
<gene>
    <name evidence="2" type="ORF">HNR59_003302</name>
</gene>
<sequence length="344" mass="36952">MSGTSEIRAKGISRRKFLGAAGALGAGVAAGGVLSRPSPGFATAGNPTRIRLSWTEFAACHSPVAYGVSEGVYAKHGLDVELFYQGASGQTLIQSIATNKTDAGAGLLYDWVKPLEQGLDVKLFVGSHGGCTRLLASKSSGITRLEDLKGKKIASYDVASPPKHSFQVALAKAGLDPERDVEWLNVPFDLVGEVVGRGEADALAHLDPWAYAHKKKFDLHEVHNTQSGVFEGAVCCVLGVNSNFLEANRDAVRRLAEANIELHEFAAANPDKVADWFVKNLNPGFPLEDIHDNIASWDLHNHPVGKELVEQVKWAADDLSLIKVLDPTTDSRELADRVTIDILA</sequence>
<dbReference type="Gene3D" id="3.40.190.10">
    <property type="entry name" value="Periplasmic binding protein-like II"/>
    <property type="match status" value="2"/>
</dbReference>
<dbReference type="NCBIfam" id="TIGR01409">
    <property type="entry name" value="TAT_signal_seq"/>
    <property type="match status" value="1"/>
</dbReference>
<dbReference type="PANTHER" id="PTHR30024:SF21">
    <property type="entry name" value="ABC TRANSPORTER SUBSTRATE-BINDING PROTEIN"/>
    <property type="match status" value="1"/>
</dbReference>